<reference evidence="2" key="1">
    <citation type="submission" date="2017-08" db="EMBL/GenBank/DDBJ databases">
        <title>A dynamic microbial community with high functional redundancy inhabits the cold, oxic subseafloor aquifer.</title>
        <authorList>
            <person name="Tully B.J."/>
            <person name="Wheat C.G."/>
            <person name="Glazer B.T."/>
            <person name="Huber J.A."/>
        </authorList>
    </citation>
    <scope>NUCLEOTIDE SEQUENCE [LARGE SCALE GENOMIC DNA]</scope>
</reference>
<dbReference type="AlphaFoldDB" id="A0A2A4YEI6"/>
<organism evidence="1 2">
    <name type="scientific">Aerophobetes bacterium</name>
    <dbReference type="NCBI Taxonomy" id="2030807"/>
    <lineage>
        <taxon>Bacteria</taxon>
        <taxon>Candidatus Aerophobota</taxon>
    </lineage>
</organism>
<name>A0A2A4YEI6_UNCAE</name>
<sequence length="102" mass="12324">MTKKKLPKHQHMFRDTKSGFMFLDYGIRNTRQENYKAEHRYIPPGYCIANADVESVHAMIEQEFFDLETFNEHQDFILKTQVEQYFYNMVRPNFSKKGFFPS</sequence>
<evidence type="ECO:0008006" key="3">
    <source>
        <dbReference type="Google" id="ProtNLM"/>
    </source>
</evidence>
<dbReference type="EMBL" id="NVUU01000087">
    <property type="protein sequence ID" value="PCI92735.1"/>
    <property type="molecule type" value="Genomic_DNA"/>
</dbReference>
<comment type="caution">
    <text evidence="1">The sequence shown here is derived from an EMBL/GenBank/DDBJ whole genome shotgun (WGS) entry which is preliminary data.</text>
</comment>
<protein>
    <recommendedName>
        <fullName evidence="3">Integrase catalytic domain-containing protein</fullName>
    </recommendedName>
</protein>
<gene>
    <name evidence="1" type="ORF">COB11_06705</name>
</gene>
<evidence type="ECO:0000313" key="1">
    <source>
        <dbReference type="EMBL" id="PCI92735.1"/>
    </source>
</evidence>
<evidence type="ECO:0000313" key="2">
    <source>
        <dbReference type="Proteomes" id="UP000217838"/>
    </source>
</evidence>
<dbReference type="Proteomes" id="UP000217838">
    <property type="component" value="Unassembled WGS sequence"/>
</dbReference>
<proteinExistence type="predicted"/>
<accession>A0A2A4YEI6</accession>